<proteinExistence type="predicted"/>
<protein>
    <submittedName>
        <fullName evidence="2">Uncharacterized protein</fullName>
    </submittedName>
</protein>
<dbReference type="EMBL" id="JACCDF010000002">
    <property type="protein sequence ID" value="NYS59688.1"/>
    <property type="molecule type" value="Genomic_DNA"/>
</dbReference>
<feature type="transmembrane region" description="Helical" evidence="1">
    <location>
        <begin position="72"/>
        <end position="99"/>
    </location>
</feature>
<accession>A0A7Z0LIT6</accession>
<evidence type="ECO:0000313" key="2">
    <source>
        <dbReference type="EMBL" id="NYS59688.1"/>
    </source>
</evidence>
<dbReference type="AlphaFoldDB" id="A0A7Z0LIT6"/>
<evidence type="ECO:0000256" key="1">
    <source>
        <dbReference type="SAM" id="Phobius"/>
    </source>
</evidence>
<sequence>MYTFCFSVGGLLSLFIALLSIIRIRECASGDKKTLKRSGLRLIFHGGLILMAVYGLQSVWDISSVEDADGLVALLSALFLNAASWIVPFGFAAIGASVYASALSLPKTDEELGVADFLEKVPARTRPTVAWLIELVV</sequence>
<feature type="transmembrane region" description="Helical" evidence="1">
    <location>
        <begin position="42"/>
        <end position="60"/>
    </location>
</feature>
<keyword evidence="1" id="KW-0472">Membrane</keyword>
<dbReference type="RefSeq" id="WP_179929043.1">
    <property type="nucleotide sequence ID" value="NZ_JACCDF010000002.1"/>
</dbReference>
<dbReference type="Proteomes" id="UP000586119">
    <property type="component" value="Unassembled WGS sequence"/>
</dbReference>
<keyword evidence="3" id="KW-1185">Reference proteome</keyword>
<keyword evidence="1" id="KW-0812">Transmembrane</keyword>
<organism evidence="2 3">
    <name type="scientific">Vreelandella salicampi</name>
    <dbReference type="NCBI Taxonomy" id="1449798"/>
    <lineage>
        <taxon>Bacteria</taxon>
        <taxon>Pseudomonadati</taxon>
        <taxon>Pseudomonadota</taxon>
        <taxon>Gammaproteobacteria</taxon>
        <taxon>Oceanospirillales</taxon>
        <taxon>Halomonadaceae</taxon>
        <taxon>Vreelandella</taxon>
    </lineage>
</organism>
<keyword evidence="1" id="KW-1133">Transmembrane helix</keyword>
<comment type="caution">
    <text evidence="2">The sequence shown here is derived from an EMBL/GenBank/DDBJ whole genome shotgun (WGS) entry which is preliminary data.</text>
</comment>
<reference evidence="2 3" key="1">
    <citation type="journal article" date="2015" name="Int. J. Syst. Evol. Microbiol.">
        <title>Halomonas salicampi sp. nov., a halotolerant and alkalitolerant bacterium isolated from a saltern soil.</title>
        <authorList>
            <person name="Lee J.C."/>
            <person name="Kim Y.S."/>
            <person name="Yun B.S."/>
            <person name="Whang K.S."/>
        </authorList>
    </citation>
    <scope>NUCLEOTIDE SEQUENCE [LARGE SCALE GENOMIC DNA]</scope>
    <source>
        <strain evidence="2 3">BH103</strain>
    </source>
</reference>
<feature type="transmembrane region" description="Helical" evidence="1">
    <location>
        <begin position="6"/>
        <end position="22"/>
    </location>
</feature>
<evidence type="ECO:0000313" key="3">
    <source>
        <dbReference type="Proteomes" id="UP000586119"/>
    </source>
</evidence>
<gene>
    <name evidence="2" type="ORF">HZS81_02770</name>
</gene>
<name>A0A7Z0LIT6_9GAMM</name>